<reference evidence="1 2" key="2">
    <citation type="journal article" date="2022" name="Mol. Ecol. Resour.">
        <title>The genomes of chicory, endive, great burdock and yacon provide insights into Asteraceae paleo-polyploidization history and plant inulin production.</title>
        <authorList>
            <person name="Fan W."/>
            <person name="Wang S."/>
            <person name="Wang H."/>
            <person name="Wang A."/>
            <person name="Jiang F."/>
            <person name="Liu H."/>
            <person name="Zhao H."/>
            <person name="Xu D."/>
            <person name="Zhang Y."/>
        </authorList>
    </citation>
    <scope>NUCLEOTIDE SEQUENCE [LARGE SCALE GENOMIC DNA]</scope>
    <source>
        <strain evidence="2">cv. Niubang</strain>
    </source>
</reference>
<evidence type="ECO:0000313" key="2">
    <source>
        <dbReference type="Proteomes" id="UP001055879"/>
    </source>
</evidence>
<accession>A0ACB9FIR6</accession>
<gene>
    <name evidence="1" type="ORF">L6452_02153</name>
</gene>
<keyword evidence="2" id="KW-1185">Reference proteome</keyword>
<dbReference type="Proteomes" id="UP001055879">
    <property type="component" value="Linkage Group LG01"/>
</dbReference>
<dbReference type="EMBL" id="CM042047">
    <property type="protein sequence ID" value="KAI3771004.1"/>
    <property type="molecule type" value="Genomic_DNA"/>
</dbReference>
<protein>
    <submittedName>
        <fullName evidence="1">Uncharacterized protein</fullName>
    </submittedName>
</protein>
<sequence length="79" mass="9171">MLRSNRHIPIRHDISVDPEFRTSYFKKIIPRVFGNVPHLSLDVLPYADQSAVEDVHYEETTDDPIGDRQVDMVDMVDDC</sequence>
<proteinExistence type="predicted"/>
<organism evidence="1 2">
    <name type="scientific">Arctium lappa</name>
    <name type="common">Greater burdock</name>
    <name type="synonym">Lappa major</name>
    <dbReference type="NCBI Taxonomy" id="4217"/>
    <lineage>
        <taxon>Eukaryota</taxon>
        <taxon>Viridiplantae</taxon>
        <taxon>Streptophyta</taxon>
        <taxon>Embryophyta</taxon>
        <taxon>Tracheophyta</taxon>
        <taxon>Spermatophyta</taxon>
        <taxon>Magnoliopsida</taxon>
        <taxon>eudicotyledons</taxon>
        <taxon>Gunneridae</taxon>
        <taxon>Pentapetalae</taxon>
        <taxon>asterids</taxon>
        <taxon>campanulids</taxon>
        <taxon>Asterales</taxon>
        <taxon>Asteraceae</taxon>
        <taxon>Carduoideae</taxon>
        <taxon>Cardueae</taxon>
        <taxon>Arctiinae</taxon>
        <taxon>Arctium</taxon>
    </lineage>
</organism>
<comment type="caution">
    <text evidence="1">The sequence shown here is derived from an EMBL/GenBank/DDBJ whole genome shotgun (WGS) entry which is preliminary data.</text>
</comment>
<evidence type="ECO:0000313" key="1">
    <source>
        <dbReference type="EMBL" id="KAI3771004.1"/>
    </source>
</evidence>
<name>A0ACB9FIR6_ARCLA</name>
<reference evidence="2" key="1">
    <citation type="journal article" date="2022" name="Mol. Ecol. Resour.">
        <title>The genomes of chicory, endive, great burdock and yacon provide insights into Asteraceae palaeo-polyploidization history and plant inulin production.</title>
        <authorList>
            <person name="Fan W."/>
            <person name="Wang S."/>
            <person name="Wang H."/>
            <person name="Wang A."/>
            <person name="Jiang F."/>
            <person name="Liu H."/>
            <person name="Zhao H."/>
            <person name="Xu D."/>
            <person name="Zhang Y."/>
        </authorList>
    </citation>
    <scope>NUCLEOTIDE SEQUENCE [LARGE SCALE GENOMIC DNA]</scope>
    <source>
        <strain evidence="2">cv. Niubang</strain>
    </source>
</reference>